<dbReference type="Gene3D" id="3.10.450.50">
    <property type="match status" value="1"/>
</dbReference>
<dbReference type="RefSeq" id="WP_135414287.1">
    <property type="nucleotide sequence ID" value="NZ_SRLB01000005.1"/>
</dbReference>
<evidence type="ECO:0000313" key="2">
    <source>
        <dbReference type="Proteomes" id="UP000297535"/>
    </source>
</evidence>
<gene>
    <name evidence="1" type="ORF">EU555_08785</name>
</gene>
<dbReference type="GO" id="GO:0030638">
    <property type="term" value="P:polyketide metabolic process"/>
    <property type="evidence" value="ECO:0007669"/>
    <property type="project" value="InterPro"/>
</dbReference>
<organism evidence="1 2">
    <name type="scientific">Methylobacterium nonmethylotrophicum</name>
    <dbReference type="NCBI Taxonomy" id="1141884"/>
    <lineage>
        <taxon>Bacteria</taxon>
        <taxon>Pseudomonadati</taxon>
        <taxon>Pseudomonadota</taxon>
        <taxon>Alphaproteobacteria</taxon>
        <taxon>Hyphomicrobiales</taxon>
        <taxon>Methylobacteriaceae</taxon>
        <taxon>Methylobacterium</taxon>
    </lineage>
</organism>
<dbReference type="InterPro" id="IPR009959">
    <property type="entry name" value="Cyclase_SnoaL-like"/>
</dbReference>
<name>A0A4Z0NWJ9_9HYPH</name>
<comment type="caution">
    <text evidence="1">The sequence shown here is derived from an EMBL/GenBank/DDBJ whole genome shotgun (WGS) entry which is preliminary data.</text>
</comment>
<accession>A0A4Z0NWJ9</accession>
<dbReference type="Proteomes" id="UP000297535">
    <property type="component" value="Unassembled WGS sequence"/>
</dbReference>
<evidence type="ECO:0000313" key="1">
    <source>
        <dbReference type="EMBL" id="TGE00823.1"/>
    </source>
</evidence>
<sequence>MSQDANKDLARAYFTAFLARDEAWWQRHIAPDFVRHDPGLDFTVRGPEGVRRLGEVLHGGFSEMELPIDEVIAEGGKVLVRLRFKGRHTGDLMGLPASHRRVEIGVMDLFHIVDGRLVEHWALLDNLGLLRQVGAVPG</sequence>
<dbReference type="AlphaFoldDB" id="A0A4Z0NWJ9"/>
<dbReference type="OrthoDB" id="129343at2"/>
<dbReference type="SUPFAM" id="SSF54427">
    <property type="entry name" value="NTF2-like"/>
    <property type="match status" value="1"/>
</dbReference>
<dbReference type="InterPro" id="IPR032710">
    <property type="entry name" value="NTF2-like_dom_sf"/>
</dbReference>
<dbReference type="Pfam" id="PF07366">
    <property type="entry name" value="SnoaL"/>
    <property type="match status" value="1"/>
</dbReference>
<dbReference type="EMBL" id="SRLB01000005">
    <property type="protein sequence ID" value="TGE00823.1"/>
    <property type="molecule type" value="Genomic_DNA"/>
</dbReference>
<dbReference type="PANTHER" id="PTHR38436">
    <property type="entry name" value="POLYKETIDE CYCLASE SNOAL-LIKE DOMAIN"/>
    <property type="match status" value="1"/>
</dbReference>
<dbReference type="PANTHER" id="PTHR38436:SF1">
    <property type="entry name" value="ESTER CYCLASE"/>
    <property type="match status" value="1"/>
</dbReference>
<keyword evidence="2" id="KW-1185">Reference proteome</keyword>
<proteinExistence type="predicted"/>
<protein>
    <submittedName>
        <fullName evidence="1">Ester cyclase</fullName>
    </submittedName>
</protein>
<reference evidence="1 2" key="1">
    <citation type="submission" date="2019-04" db="EMBL/GenBank/DDBJ databases">
        <authorList>
            <person name="Feng G."/>
            <person name="Zhu H."/>
        </authorList>
    </citation>
    <scope>NUCLEOTIDE SEQUENCE [LARGE SCALE GENOMIC DNA]</scope>
    <source>
        <strain evidence="1 2">6HR-1</strain>
    </source>
</reference>